<sequence length="1431" mass="147622">MAAPTLLEQSDAAPARTPGGGGAVPVPPAAGTPPPASRLVHRLRLAAVCLAFTGLALSQNPNRIVADTKLDLAINPLGLLGRALSLWDPEGFAGQVQNQAYGYLFPMGPFFVLGDAIGLPVWVVQRLWLALLLSVAFLGAVTLAERLRIGTPGSRLVAGLVFALAPRMISGLGATSIEVLPMAVAPWVLVPLVTGSRTGSPRRAAALSGVAVFCAGGVNAVAASAVLPLAALWLLTREPGPRRRRLMAWWAASVLLATAWWSGSLLLLGRYSPPFLDYIETADTTTARTELTQTLRGTSQWLAFLSTPDGPVWPAGWELVRNTLPVLATGVLLAVGLFGLTRRHLPHRTWMVLGLLTGLVLVTLGHLSTVEGVLAGPLHTALDGPLSPLRNVHKYDPVLRLPLALAVAHVVGRAWDRGRQGPGTRPARLLLGRAGAALVVLALLSTLSPALEGRLTAPRGFIDLPGYWDQTADWLADRQSSGRALLLPGSTTGQYVWGDTGDEPMQPLAESPWEVRNAIPLTPPGHIRTLDAVEAQLARGTGSAGLGPFLARSGIEYLVVRNDLASGALATRSALVHEALAASPGITRVAGFGPRIESGAVPGRVLDSNLAPRVQAVEVFEVRDAADEVTVTPQSGAVTVLGGPEGVLAAAERGLVTGRPAQLADGTQDTGAPIVVSDALVRRERNFGAINDASSAGLTADDPLRLDAPARDYLIDGQDAQQSVVRLDGGAVSASSSASDPDSLQGSRPDQQPYAALDGDPTTSWQPADRLGDPQPVWWQVDAAEPLRAEGLSLVLADPQLAPTEVRITTSSGQLDAPLLRTDQAQYLPLPVGPTSFVRITALPVEGAGGDPALHLAEVAVPGLTVDRSVVTPAPAGAVDAYVFDSADPARSGCVDEPDRTVRCSTDLVRGAEEPEGVDRVLTVAEPADYDVSVSATPRPGPGLDALLDRAAVASAASSPDRGVAHVVGATASSQAVPDPRGGPWAAVDGDPGTTWSAAALVGSADADAGGSLSLRFDSRRTVDRIRLVLNPAAAAARPVQVEIDDGAGGLLRTVTLDLDGAATFAPLTTDRVTLRFPDPDSLATFDPQTRLSTGLGVGVSEVELPGVVGPDPATVVDLPCGTGPTITVDGRVQQTQLTTTLGDLTSMASLAPVTCTAPATTGELAAGEHRFTAASTASLAVESATLTRIGGDLAAPAPQPLPVEVTRWDAEHRVVSVPERSEPALVVVPENVNPGWQATLDGVPLESRTVDGWQQAYLLPAGSAGELRLDFAPGATYRAALGVGLLALVVLAALALLPARGRRLPPVGPRRVDATVAAAGVLLIALSAGWVGVLAVAVLAAARRWWAPARRLLSGTASGVLAGGLAVAAVAWLAADGASSGETGRQVLAAVGVAVVLVGLFPARGWAWRRPRRRPAAAAASAAGTEPEPA</sequence>
<feature type="transmembrane region" description="Helical" evidence="2">
    <location>
        <begin position="430"/>
        <end position="451"/>
    </location>
</feature>
<dbReference type="RefSeq" id="WP_152727692.1">
    <property type="nucleotide sequence ID" value="NZ_JAABOZ010000001.1"/>
</dbReference>
<evidence type="ECO:0000259" key="4">
    <source>
        <dbReference type="Pfam" id="PF24607"/>
    </source>
</evidence>
<keyword evidence="2" id="KW-0812">Transmembrane</keyword>
<dbReference type="GO" id="GO:0016740">
    <property type="term" value="F:transferase activity"/>
    <property type="evidence" value="ECO:0007669"/>
    <property type="project" value="InterPro"/>
</dbReference>
<feature type="compositionally biased region" description="Low complexity" evidence="1">
    <location>
        <begin position="728"/>
        <end position="747"/>
    </location>
</feature>
<feature type="transmembrane region" description="Helical" evidence="2">
    <location>
        <begin position="1388"/>
        <end position="1408"/>
    </location>
</feature>
<feature type="transmembrane region" description="Helical" evidence="2">
    <location>
        <begin position="247"/>
        <end position="268"/>
    </location>
</feature>
<evidence type="ECO:0000313" key="6">
    <source>
        <dbReference type="Proteomes" id="UP000470470"/>
    </source>
</evidence>
<feature type="transmembrane region" description="Helical" evidence="2">
    <location>
        <begin position="204"/>
        <end position="235"/>
    </location>
</feature>
<dbReference type="Pfam" id="PF24607">
    <property type="entry name" value="CBM_AftD"/>
    <property type="match status" value="1"/>
</dbReference>
<feature type="transmembrane region" description="Helical" evidence="2">
    <location>
        <begin position="319"/>
        <end position="338"/>
    </location>
</feature>
<evidence type="ECO:0000313" key="5">
    <source>
        <dbReference type="EMBL" id="NEL54236.1"/>
    </source>
</evidence>
<dbReference type="InterPro" id="IPR056997">
    <property type="entry name" value="CBM_AftD"/>
</dbReference>
<comment type="caution">
    <text evidence="5">The sequence shown here is derived from an EMBL/GenBank/DDBJ whole genome shotgun (WGS) entry which is preliminary data.</text>
</comment>
<proteinExistence type="predicted"/>
<feature type="transmembrane region" description="Helical" evidence="2">
    <location>
        <begin position="1278"/>
        <end position="1298"/>
    </location>
</feature>
<organism evidence="5 6">
    <name type="scientific">Goekera deserti</name>
    <dbReference type="NCBI Taxonomy" id="2497753"/>
    <lineage>
        <taxon>Bacteria</taxon>
        <taxon>Bacillati</taxon>
        <taxon>Actinomycetota</taxon>
        <taxon>Actinomycetes</taxon>
        <taxon>Geodermatophilales</taxon>
        <taxon>Geodermatophilaceae</taxon>
        <taxon>Goekera</taxon>
    </lineage>
</organism>
<feature type="domain" description="Alpha-(1-&gt;3)-arabinofuranosyltransferase N-terminal GT-C" evidence="3">
    <location>
        <begin position="54"/>
        <end position="709"/>
    </location>
</feature>
<keyword evidence="2" id="KW-1133">Transmembrane helix</keyword>
<dbReference type="SUPFAM" id="SSF49785">
    <property type="entry name" value="Galactose-binding domain-like"/>
    <property type="match status" value="2"/>
</dbReference>
<keyword evidence="2" id="KW-0472">Membrane</keyword>
<name>A0A7K3WD36_9ACTN</name>
<evidence type="ECO:0000256" key="1">
    <source>
        <dbReference type="SAM" id="MobiDB-lite"/>
    </source>
</evidence>
<dbReference type="Pfam" id="PF11847">
    <property type="entry name" value="GT-C_AftD"/>
    <property type="match status" value="1"/>
</dbReference>
<gene>
    <name evidence="5" type="ORF">G1H19_09510</name>
</gene>
<feature type="region of interest" description="Disordered" evidence="1">
    <location>
        <begin position="728"/>
        <end position="774"/>
    </location>
</feature>
<dbReference type="InterPro" id="IPR008979">
    <property type="entry name" value="Galactose-bd-like_sf"/>
</dbReference>
<accession>A0A7K3WD36</accession>
<feature type="transmembrane region" description="Helical" evidence="2">
    <location>
        <begin position="156"/>
        <end position="184"/>
    </location>
</feature>
<feature type="transmembrane region" description="Helical" evidence="2">
    <location>
        <begin position="1353"/>
        <end position="1376"/>
    </location>
</feature>
<evidence type="ECO:0000259" key="3">
    <source>
        <dbReference type="Pfam" id="PF11847"/>
    </source>
</evidence>
<evidence type="ECO:0000256" key="2">
    <source>
        <dbReference type="SAM" id="Phobius"/>
    </source>
</evidence>
<feature type="transmembrane region" description="Helical" evidence="2">
    <location>
        <begin position="1318"/>
        <end position="1341"/>
    </location>
</feature>
<feature type="transmembrane region" description="Helical" evidence="2">
    <location>
        <begin position="100"/>
        <end position="121"/>
    </location>
</feature>
<keyword evidence="6" id="KW-1185">Reference proteome</keyword>
<dbReference type="Gene3D" id="2.60.120.260">
    <property type="entry name" value="Galactose-binding domain-like"/>
    <property type="match status" value="2"/>
</dbReference>
<feature type="transmembrane region" description="Helical" evidence="2">
    <location>
        <begin position="127"/>
        <end position="144"/>
    </location>
</feature>
<dbReference type="Proteomes" id="UP000470470">
    <property type="component" value="Unassembled WGS sequence"/>
</dbReference>
<dbReference type="InterPro" id="IPR021798">
    <property type="entry name" value="AftD_N"/>
</dbReference>
<feature type="region of interest" description="Disordered" evidence="1">
    <location>
        <begin position="1"/>
        <end position="33"/>
    </location>
</feature>
<feature type="domain" description="Arabinofuranosyltransferase D third carbohydrate binding module" evidence="4">
    <location>
        <begin position="970"/>
        <end position="1104"/>
    </location>
</feature>
<protein>
    <submittedName>
        <fullName evidence="5">DUF3367 domain-containing protein</fullName>
    </submittedName>
</protein>
<dbReference type="EMBL" id="JAAGWK010000011">
    <property type="protein sequence ID" value="NEL54236.1"/>
    <property type="molecule type" value="Genomic_DNA"/>
</dbReference>
<reference evidence="5 6" key="1">
    <citation type="submission" date="2020-02" db="EMBL/GenBank/DDBJ databases">
        <title>The whole genome sequence of CPCC 205119.</title>
        <authorList>
            <person name="Jiang Z."/>
        </authorList>
    </citation>
    <scope>NUCLEOTIDE SEQUENCE [LARGE SCALE GENOMIC DNA]</scope>
    <source>
        <strain evidence="5 6">CPCC 205119</strain>
    </source>
</reference>